<evidence type="ECO:0000256" key="4">
    <source>
        <dbReference type="SAM" id="SignalP"/>
    </source>
</evidence>
<dbReference type="Pfam" id="PF12799">
    <property type="entry name" value="LRR_4"/>
    <property type="match status" value="1"/>
</dbReference>
<dbReference type="RefSeq" id="WP_055224889.1">
    <property type="nucleotide sequence ID" value="NZ_CYYW01000020.1"/>
</dbReference>
<dbReference type="Gene3D" id="3.80.10.10">
    <property type="entry name" value="Ribonuclease Inhibitor"/>
    <property type="match status" value="2"/>
</dbReference>
<dbReference type="PROSITE" id="PS00018">
    <property type="entry name" value="EF_HAND_1"/>
    <property type="match status" value="1"/>
</dbReference>
<dbReference type="InterPro" id="IPR050836">
    <property type="entry name" value="SDS22/Internalin_LRR"/>
</dbReference>
<sequence>MKKRIVAMVLAGTMVFSQNVYATELSDGTGQTMTEQTETEQQDTNAVEKEYAQSEQQNSEMLDDDENKDVDNSADANEEDSYWEEIQQYASDDDDSGVFDEELYKSNLNSRKRTLYVGNPIVIPIDGSCGSDGYDITVSDNSICKVTKDSFYDDYNFIRLEPLKPGTTSFSVKDSDGDEIYNCDVTVLENLPEDAAPIKDIEIRSWFFARTYYGQDGYISKDELSHINFFSFGYGCREGYIKDLSGLEYATGLKTIDLSYTGVKDVSPIMKLNNLENLDISGMKMDDYSWLSNFSKMKRLDISRTKIQDFSFLNNMPELEKLNVASTSITDFSFLKNMPELEELNVGNTSITDLDFLKNLKNYKKLETLCVYDTAVSDLDAISGFVNIRSLYISGCNNIHNFKPLYNLTNLDYFSYSGVQISDNDILEIIRCSIEKKDYSKGDLINIPFSYNILHGNENLHIDVNGGDTESIEIKQNDSYMVKVLAKDKGVVELTLTLGNASVKTVISIKGADENPETGDNNDEEIMDFNTVAGISHTILTNNGDLWRVYPEAKKIRSNVKKYVSKWIYTIDQDSSEVVDYSLDNNDDLWSGNNKIHSNIKDVDGHYAITNDNELINLYNDNDTVVKGVNDWTERDTYTIIYKEDGSLWFREEVGKNRKPADWKKIDDHVVQYSGDRRMYLTQSGELKSLYIDDDNGDYYCTIDASDVAMVDFVNSFYYGNDGNCYLDLDRFTDIGNLKIKKWQYLDGGFCILTDDNKLYTVNEKENGNKQLIAESIIDLGENSRYDEDKGGYIWRVWVKNSQGTYYYIVDGKLSQTDDFNKSNGENYTRNGVVLLTNVKDTWDSVWIGKKYALRTDGTVWDITDVPKMLLDLGQSVVEPGDVDGDSKVSTKDLMIVLYVVSGRNTLTADQSLAADIDGDGKVTVSDLTRILYYVSGRNTTL</sequence>
<feature type="domain" description="Dockerin" evidence="5">
    <location>
        <begin position="876"/>
        <end position="942"/>
    </location>
</feature>
<dbReference type="AlphaFoldDB" id="A0A174FSM2"/>
<dbReference type="InterPro" id="IPR025875">
    <property type="entry name" value="Leu-rich_rpt_4"/>
</dbReference>
<evidence type="ECO:0000313" key="7">
    <source>
        <dbReference type="Proteomes" id="UP000095384"/>
    </source>
</evidence>
<keyword evidence="1" id="KW-0433">Leucine-rich repeat</keyword>
<dbReference type="InterPro" id="IPR018247">
    <property type="entry name" value="EF_Hand_1_Ca_BS"/>
</dbReference>
<dbReference type="InterPro" id="IPR002105">
    <property type="entry name" value="Dockerin_1_rpt"/>
</dbReference>
<dbReference type="Pfam" id="PF00404">
    <property type="entry name" value="Dockerin_1"/>
    <property type="match status" value="1"/>
</dbReference>
<evidence type="ECO:0000256" key="2">
    <source>
        <dbReference type="ARBA" id="ARBA00022737"/>
    </source>
</evidence>
<proteinExistence type="predicted"/>
<protein>
    <submittedName>
        <fullName evidence="6">Internalin-A</fullName>
    </submittedName>
</protein>
<organism evidence="6 7">
    <name type="scientific">Agathobacter rectalis</name>
    <dbReference type="NCBI Taxonomy" id="39491"/>
    <lineage>
        <taxon>Bacteria</taxon>
        <taxon>Bacillati</taxon>
        <taxon>Bacillota</taxon>
        <taxon>Clostridia</taxon>
        <taxon>Lachnospirales</taxon>
        <taxon>Lachnospiraceae</taxon>
        <taxon>Agathobacter</taxon>
    </lineage>
</organism>
<dbReference type="PANTHER" id="PTHR46652">
    <property type="entry name" value="LEUCINE-RICH REPEAT AND IQ DOMAIN-CONTAINING PROTEIN 1-RELATED"/>
    <property type="match status" value="1"/>
</dbReference>
<dbReference type="Proteomes" id="UP000095384">
    <property type="component" value="Unassembled WGS sequence"/>
</dbReference>
<dbReference type="SUPFAM" id="SSF52058">
    <property type="entry name" value="L domain-like"/>
    <property type="match status" value="1"/>
</dbReference>
<evidence type="ECO:0000256" key="3">
    <source>
        <dbReference type="SAM" id="MobiDB-lite"/>
    </source>
</evidence>
<accession>A0A174FSM2</accession>
<dbReference type="InterPro" id="IPR016134">
    <property type="entry name" value="Dockerin_dom"/>
</dbReference>
<reference evidence="6 7" key="1">
    <citation type="submission" date="2015-09" db="EMBL/GenBank/DDBJ databases">
        <authorList>
            <consortium name="Pathogen Informatics"/>
        </authorList>
    </citation>
    <scope>NUCLEOTIDE SEQUENCE [LARGE SCALE GENOMIC DNA]</scope>
    <source>
        <strain evidence="6 7">2789STDY5608860</strain>
    </source>
</reference>
<feature type="signal peptide" evidence="4">
    <location>
        <begin position="1"/>
        <end position="22"/>
    </location>
</feature>
<evidence type="ECO:0000259" key="5">
    <source>
        <dbReference type="PROSITE" id="PS51766"/>
    </source>
</evidence>
<dbReference type="EMBL" id="CYYW01000020">
    <property type="protein sequence ID" value="CUO51105.1"/>
    <property type="molecule type" value="Genomic_DNA"/>
</dbReference>
<dbReference type="CDD" id="cd14256">
    <property type="entry name" value="Dockerin_I"/>
    <property type="match status" value="1"/>
</dbReference>
<gene>
    <name evidence="6" type="primary">inlA_1</name>
    <name evidence="6" type="ORF">ERS852417_02471</name>
</gene>
<dbReference type="InterPro" id="IPR032675">
    <property type="entry name" value="LRR_dom_sf"/>
</dbReference>
<dbReference type="GO" id="GO:0004553">
    <property type="term" value="F:hydrolase activity, hydrolyzing O-glycosyl compounds"/>
    <property type="evidence" value="ECO:0007669"/>
    <property type="project" value="InterPro"/>
</dbReference>
<dbReference type="PROSITE" id="PS51766">
    <property type="entry name" value="DOCKERIN"/>
    <property type="match status" value="1"/>
</dbReference>
<dbReference type="SUPFAM" id="SSF63446">
    <property type="entry name" value="Type I dockerin domain"/>
    <property type="match status" value="1"/>
</dbReference>
<dbReference type="InterPro" id="IPR036439">
    <property type="entry name" value="Dockerin_dom_sf"/>
</dbReference>
<keyword evidence="4" id="KW-0732">Signal</keyword>
<keyword evidence="2" id="KW-0677">Repeat</keyword>
<dbReference type="GO" id="GO:0000272">
    <property type="term" value="P:polysaccharide catabolic process"/>
    <property type="evidence" value="ECO:0007669"/>
    <property type="project" value="InterPro"/>
</dbReference>
<dbReference type="PANTHER" id="PTHR46652:SF3">
    <property type="entry name" value="LEUCINE-RICH REPEAT-CONTAINING PROTEIN 9"/>
    <property type="match status" value="1"/>
</dbReference>
<feature type="chain" id="PRO_5008021946" evidence="4">
    <location>
        <begin position="23"/>
        <end position="942"/>
    </location>
</feature>
<evidence type="ECO:0000256" key="1">
    <source>
        <dbReference type="ARBA" id="ARBA00022614"/>
    </source>
</evidence>
<dbReference type="Gene3D" id="1.10.1330.10">
    <property type="entry name" value="Dockerin domain"/>
    <property type="match status" value="1"/>
</dbReference>
<evidence type="ECO:0000313" key="6">
    <source>
        <dbReference type="EMBL" id="CUO51105.1"/>
    </source>
</evidence>
<feature type="region of interest" description="Disordered" evidence="3">
    <location>
        <begin position="27"/>
        <end position="81"/>
    </location>
</feature>
<feature type="compositionally biased region" description="Low complexity" evidence="3">
    <location>
        <begin position="27"/>
        <end position="36"/>
    </location>
</feature>
<name>A0A174FSM2_9FIRM</name>